<comment type="caution">
    <text evidence="6">The sequence shown here is derived from an EMBL/GenBank/DDBJ whole genome shotgun (WGS) entry which is preliminary data.</text>
</comment>
<evidence type="ECO:0000259" key="5">
    <source>
        <dbReference type="PROSITE" id="PS51160"/>
    </source>
</evidence>
<feature type="compositionally biased region" description="Polar residues" evidence="3">
    <location>
        <begin position="40"/>
        <end position="50"/>
    </location>
</feature>
<feature type="chain" id="PRO_5042208571" description="Acylphosphatase-like domain-containing protein" evidence="4">
    <location>
        <begin position="26"/>
        <end position="156"/>
    </location>
</feature>
<evidence type="ECO:0000256" key="4">
    <source>
        <dbReference type="SAM" id="SignalP"/>
    </source>
</evidence>
<organism evidence="6 7">
    <name type="scientific">Skeletonema marinoi</name>
    <dbReference type="NCBI Taxonomy" id="267567"/>
    <lineage>
        <taxon>Eukaryota</taxon>
        <taxon>Sar</taxon>
        <taxon>Stramenopiles</taxon>
        <taxon>Ochrophyta</taxon>
        <taxon>Bacillariophyta</taxon>
        <taxon>Coscinodiscophyceae</taxon>
        <taxon>Thalassiosirophycidae</taxon>
        <taxon>Thalassiosirales</taxon>
        <taxon>Skeletonemataceae</taxon>
        <taxon>Skeletonema</taxon>
        <taxon>Skeletonema marinoi-dohrnii complex</taxon>
    </lineage>
</organism>
<evidence type="ECO:0000313" key="7">
    <source>
        <dbReference type="Proteomes" id="UP001224775"/>
    </source>
</evidence>
<dbReference type="PROSITE" id="PS51160">
    <property type="entry name" value="ACYLPHOSPHATASE_3"/>
    <property type="match status" value="1"/>
</dbReference>
<dbReference type="AlphaFoldDB" id="A0AAD8XSM8"/>
<feature type="domain" description="Acylphosphatase-like" evidence="5">
    <location>
        <begin position="61"/>
        <end position="152"/>
    </location>
</feature>
<sequence>MARNTITAVFPLLLILLSIASSTFGFTANPSQKNHRLTPPSAQYATASTTEGGGDPSEVIARKIVVCGDVDGGYYRSCVKNEGSRFRKLSGTMSPPDDSKKAEILVEGRRKMVDGFVRWCERGNVGLSQRITVESVKEEDPTGLYDDFYVPTGRDN</sequence>
<evidence type="ECO:0000256" key="3">
    <source>
        <dbReference type="SAM" id="MobiDB-lite"/>
    </source>
</evidence>
<dbReference type="InterPro" id="IPR001792">
    <property type="entry name" value="Acylphosphatase-like_dom"/>
</dbReference>
<dbReference type="Gene3D" id="3.30.70.100">
    <property type="match status" value="1"/>
</dbReference>
<name>A0AAD8XSM8_9STRA</name>
<dbReference type="InterPro" id="IPR036046">
    <property type="entry name" value="Acylphosphatase-like_dom_sf"/>
</dbReference>
<comment type="similarity">
    <text evidence="2">Belongs to the acylphosphatase family.</text>
</comment>
<feature type="signal peptide" evidence="4">
    <location>
        <begin position="1"/>
        <end position="25"/>
    </location>
</feature>
<reference evidence="6" key="1">
    <citation type="submission" date="2023-06" db="EMBL/GenBank/DDBJ databases">
        <title>Survivors Of The Sea: Transcriptome response of Skeletonema marinoi to long-term dormancy.</title>
        <authorList>
            <person name="Pinder M.I.M."/>
            <person name="Kourtchenko O."/>
            <person name="Robertson E.K."/>
            <person name="Larsson T."/>
            <person name="Maumus F."/>
            <person name="Osuna-Cruz C.M."/>
            <person name="Vancaester E."/>
            <person name="Stenow R."/>
            <person name="Vandepoele K."/>
            <person name="Ploug H."/>
            <person name="Bruchert V."/>
            <person name="Godhe A."/>
            <person name="Topel M."/>
        </authorList>
    </citation>
    <scope>NUCLEOTIDE SEQUENCE</scope>
    <source>
        <strain evidence="6">R05AC</strain>
    </source>
</reference>
<dbReference type="SUPFAM" id="SSF54975">
    <property type="entry name" value="Acylphosphatase/BLUF domain-like"/>
    <property type="match status" value="1"/>
</dbReference>
<gene>
    <name evidence="6" type="ORF">QTG54_016556</name>
</gene>
<keyword evidence="7" id="KW-1185">Reference proteome</keyword>
<evidence type="ECO:0000256" key="1">
    <source>
        <dbReference type="PROSITE-ProRule" id="PRU00520"/>
    </source>
</evidence>
<evidence type="ECO:0000313" key="6">
    <source>
        <dbReference type="EMBL" id="KAK1732753.1"/>
    </source>
</evidence>
<accession>A0AAD8XSM8</accession>
<protein>
    <recommendedName>
        <fullName evidence="5">Acylphosphatase-like domain-containing protein</fullName>
    </recommendedName>
</protein>
<dbReference type="EMBL" id="JATAAI010000058">
    <property type="protein sequence ID" value="KAK1732753.1"/>
    <property type="molecule type" value="Genomic_DNA"/>
</dbReference>
<feature type="region of interest" description="Disordered" evidence="3">
    <location>
        <begin position="30"/>
        <end position="55"/>
    </location>
</feature>
<dbReference type="Proteomes" id="UP001224775">
    <property type="component" value="Unassembled WGS sequence"/>
</dbReference>
<comment type="caution">
    <text evidence="1">Lacks conserved residue(s) required for the propagation of feature annotation.</text>
</comment>
<proteinExistence type="inferred from homology"/>
<evidence type="ECO:0000256" key="2">
    <source>
        <dbReference type="RuleBase" id="RU004168"/>
    </source>
</evidence>
<keyword evidence="4" id="KW-0732">Signal</keyword>
<dbReference type="Pfam" id="PF00708">
    <property type="entry name" value="Acylphosphatase"/>
    <property type="match status" value="1"/>
</dbReference>